<comment type="caution">
    <text evidence="1">The sequence shown here is derived from an EMBL/GenBank/DDBJ whole genome shotgun (WGS) entry which is preliminary data.</text>
</comment>
<reference evidence="1 2" key="1">
    <citation type="submission" date="2021-06" db="EMBL/GenBank/DDBJ databases">
        <title>Caerostris extrusa draft genome.</title>
        <authorList>
            <person name="Kono N."/>
            <person name="Arakawa K."/>
        </authorList>
    </citation>
    <scope>NUCLEOTIDE SEQUENCE [LARGE SCALE GENOMIC DNA]</scope>
</reference>
<dbReference type="EMBL" id="BPLR01019062">
    <property type="protein sequence ID" value="GIZ04293.1"/>
    <property type="molecule type" value="Genomic_DNA"/>
</dbReference>
<keyword evidence="2" id="KW-1185">Reference proteome</keyword>
<dbReference type="Proteomes" id="UP001054945">
    <property type="component" value="Unassembled WGS sequence"/>
</dbReference>
<evidence type="ECO:0000313" key="2">
    <source>
        <dbReference type="Proteomes" id="UP001054945"/>
    </source>
</evidence>
<dbReference type="SUPFAM" id="SSF63748">
    <property type="entry name" value="Tudor/PWWP/MBT"/>
    <property type="match status" value="1"/>
</dbReference>
<sequence>MWSMGDIVWAKINDDWWPGVISNPENYKYVMVGENKIFVERFGDLQGLEGGHKIIFAAWRTLKPKTLE</sequence>
<name>A0AAV4YAY0_CAEEX</name>
<organism evidence="1 2">
    <name type="scientific">Caerostris extrusa</name>
    <name type="common">Bark spider</name>
    <name type="synonym">Caerostris bankana</name>
    <dbReference type="NCBI Taxonomy" id="172846"/>
    <lineage>
        <taxon>Eukaryota</taxon>
        <taxon>Metazoa</taxon>
        <taxon>Ecdysozoa</taxon>
        <taxon>Arthropoda</taxon>
        <taxon>Chelicerata</taxon>
        <taxon>Arachnida</taxon>
        <taxon>Araneae</taxon>
        <taxon>Araneomorphae</taxon>
        <taxon>Entelegynae</taxon>
        <taxon>Araneoidea</taxon>
        <taxon>Araneidae</taxon>
        <taxon>Caerostris</taxon>
    </lineage>
</organism>
<proteinExistence type="predicted"/>
<protein>
    <recommendedName>
        <fullName evidence="3">PWWP domain-containing protein</fullName>
    </recommendedName>
</protein>
<evidence type="ECO:0000313" key="1">
    <source>
        <dbReference type="EMBL" id="GIZ04293.1"/>
    </source>
</evidence>
<evidence type="ECO:0008006" key="3">
    <source>
        <dbReference type="Google" id="ProtNLM"/>
    </source>
</evidence>
<gene>
    <name evidence="1" type="ORF">CEXT_768411</name>
</gene>
<accession>A0AAV4YAY0</accession>
<dbReference type="AlphaFoldDB" id="A0AAV4YAY0"/>
<dbReference type="Gene3D" id="2.30.30.140">
    <property type="match status" value="1"/>
</dbReference>